<evidence type="ECO:0000256" key="4">
    <source>
        <dbReference type="ARBA" id="ARBA00022764"/>
    </source>
</evidence>
<sequence length="144" mass="16481">MQSWVSNPDDTKAPFVVTPPVYKLQENRQTLLHIIYTGDKNALPSDRETFFVANVKSVSALAPELKDKNTLQFAMKTRLKLFWRPSQLKEADALQAWEKIAFRRQGTQLIAKNPTPFYVSFANWPSGAKPCPLLKPNPPLARWR</sequence>
<evidence type="ECO:0000313" key="7">
    <source>
        <dbReference type="EMBL" id="VFS14142.1"/>
    </source>
</evidence>
<evidence type="ECO:0000256" key="1">
    <source>
        <dbReference type="ARBA" id="ARBA00004418"/>
    </source>
</evidence>
<dbReference type="Proteomes" id="UP000351155">
    <property type="component" value="Unassembled WGS sequence"/>
</dbReference>
<protein>
    <submittedName>
        <fullName evidence="7">Pili assembly chaperone</fullName>
    </submittedName>
</protein>
<evidence type="ECO:0000256" key="2">
    <source>
        <dbReference type="ARBA" id="ARBA00007399"/>
    </source>
</evidence>
<keyword evidence="5" id="KW-0143">Chaperone</keyword>
<feature type="domain" description="Pili assembly chaperone N-terminal" evidence="6">
    <location>
        <begin position="1"/>
        <end position="88"/>
    </location>
</feature>
<dbReference type="AlphaFoldDB" id="A0A484WSU5"/>
<proteinExistence type="inferred from homology"/>
<comment type="subcellular location">
    <subcellularLocation>
        <location evidence="1">Periplasm</location>
    </subcellularLocation>
</comment>
<dbReference type="InterPro" id="IPR008962">
    <property type="entry name" value="PapD-like_sf"/>
</dbReference>
<dbReference type="GO" id="GO:0030288">
    <property type="term" value="C:outer membrane-bounded periplasmic space"/>
    <property type="evidence" value="ECO:0007669"/>
    <property type="project" value="InterPro"/>
</dbReference>
<gene>
    <name evidence="7" type="primary">fimC_1</name>
    <name evidence="7" type="ORF">NCTC12126_00697</name>
</gene>
<dbReference type="InterPro" id="IPR050643">
    <property type="entry name" value="Periplasmic_pilus_chap"/>
</dbReference>
<dbReference type="Gene3D" id="2.60.40.10">
    <property type="entry name" value="Immunoglobulins"/>
    <property type="match status" value="2"/>
</dbReference>
<evidence type="ECO:0000256" key="5">
    <source>
        <dbReference type="ARBA" id="ARBA00023186"/>
    </source>
</evidence>
<dbReference type="InterPro" id="IPR001829">
    <property type="entry name" value="Pili_assmbl_chaperone_bac"/>
</dbReference>
<keyword evidence="3" id="KW-0732">Signal</keyword>
<dbReference type="PANTHER" id="PTHR30251:SF2">
    <property type="entry name" value="FIMBRIAL CHAPERONE YADV-RELATED"/>
    <property type="match status" value="1"/>
</dbReference>
<name>A0A484WSU5_9ENTR</name>
<dbReference type="InterPro" id="IPR013783">
    <property type="entry name" value="Ig-like_fold"/>
</dbReference>
<dbReference type="InterPro" id="IPR036316">
    <property type="entry name" value="Pili_assmbl_chap_C_dom_sf"/>
</dbReference>
<comment type="similarity">
    <text evidence="2">Belongs to the periplasmic pilus chaperone family.</text>
</comment>
<accession>A0A484WSU5</accession>
<evidence type="ECO:0000256" key="3">
    <source>
        <dbReference type="ARBA" id="ARBA00022729"/>
    </source>
</evidence>
<evidence type="ECO:0000259" key="6">
    <source>
        <dbReference type="Pfam" id="PF00345"/>
    </source>
</evidence>
<dbReference type="SUPFAM" id="SSF49584">
    <property type="entry name" value="Periplasmic chaperone C-domain"/>
    <property type="match status" value="1"/>
</dbReference>
<evidence type="ECO:0000313" key="8">
    <source>
        <dbReference type="Proteomes" id="UP000351155"/>
    </source>
</evidence>
<dbReference type="PANTHER" id="PTHR30251">
    <property type="entry name" value="PILUS ASSEMBLY CHAPERONE"/>
    <property type="match status" value="1"/>
</dbReference>
<organism evidence="7 8">
    <name type="scientific">Enterobacter cancerogenus</name>
    <dbReference type="NCBI Taxonomy" id="69218"/>
    <lineage>
        <taxon>Bacteria</taxon>
        <taxon>Pseudomonadati</taxon>
        <taxon>Pseudomonadota</taxon>
        <taxon>Gammaproteobacteria</taxon>
        <taxon>Enterobacterales</taxon>
        <taxon>Enterobacteriaceae</taxon>
        <taxon>Enterobacter</taxon>
        <taxon>Enterobacter cloacae complex</taxon>
    </lineage>
</organism>
<dbReference type="GO" id="GO:0071555">
    <property type="term" value="P:cell wall organization"/>
    <property type="evidence" value="ECO:0007669"/>
    <property type="project" value="InterPro"/>
</dbReference>
<reference evidence="7 8" key="1">
    <citation type="submission" date="2019-03" db="EMBL/GenBank/DDBJ databases">
        <authorList>
            <consortium name="Pathogen Informatics"/>
        </authorList>
    </citation>
    <scope>NUCLEOTIDE SEQUENCE [LARGE SCALE GENOMIC DNA]</scope>
    <source>
        <strain evidence="7 8">NCTC12126</strain>
    </source>
</reference>
<dbReference type="Pfam" id="PF00345">
    <property type="entry name" value="PapD_N"/>
    <property type="match status" value="1"/>
</dbReference>
<dbReference type="InterPro" id="IPR016147">
    <property type="entry name" value="Pili_assmbl_chaperone_N"/>
</dbReference>
<keyword evidence="4" id="KW-0574">Periplasm</keyword>
<dbReference type="EMBL" id="CAADIW010000004">
    <property type="protein sequence ID" value="VFS14142.1"/>
    <property type="molecule type" value="Genomic_DNA"/>
</dbReference>
<dbReference type="PRINTS" id="PR00969">
    <property type="entry name" value="CHAPERONPILI"/>
</dbReference>
<dbReference type="SUPFAM" id="SSF49354">
    <property type="entry name" value="PapD-like"/>
    <property type="match status" value="1"/>
</dbReference>